<name>A0A1J5NFC0_NEOTH</name>
<proteinExistence type="predicted"/>
<dbReference type="AlphaFoldDB" id="A0A1J5NFC0"/>
<dbReference type="Pfam" id="PF14076">
    <property type="entry name" value="DUF4258"/>
    <property type="match status" value="1"/>
</dbReference>
<evidence type="ECO:0000313" key="1">
    <source>
        <dbReference type="EMBL" id="OIQ57048.1"/>
    </source>
</evidence>
<accession>A0A1J5NFC0</accession>
<evidence type="ECO:0008006" key="3">
    <source>
        <dbReference type="Google" id="ProtNLM"/>
    </source>
</evidence>
<protein>
    <recommendedName>
        <fullName evidence="3">DUF4258 domain-containing protein</fullName>
    </recommendedName>
</protein>
<dbReference type="EMBL" id="MDDC01000020">
    <property type="protein sequence ID" value="OIQ57048.1"/>
    <property type="molecule type" value="Genomic_DNA"/>
</dbReference>
<evidence type="ECO:0000313" key="2">
    <source>
        <dbReference type="Proteomes" id="UP000182811"/>
    </source>
</evidence>
<dbReference type="Proteomes" id="UP000182811">
    <property type="component" value="Unassembled WGS sequence"/>
</dbReference>
<sequence>MNPRDIIREAAIEEAYELTSHCLEEMDKDGISAGQVEWVMQHGKICKTDRRRNRYTLKGGDLMVCVEVLFNKQVTVITAGRERR</sequence>
<reference evidence="1 2" key="1">
    <citation type="submission" date="2016-08" db="EMBL/GenBank/DDBJ databases">
        <title>Genome-based comparison of Moorella thermoacetic strains.</title>
        <authorList>
            <person name="Poehlein A."/>
            <person name="Bengelsdorf F.R."/>
            <person name="Esser C."/>
            <person name="Duerre P."/>
            <person name="Daniel R."/>
        </authorList>
    </citation>
    <scope>NUCLEOTIDE SEQUENCE [LARGE SCALE GENOMIC DNA]</scope>
    <source>
        <strain evidence="1 2">DSM 21394</strain>
    </source>
</reference>
<gene>
    <name evidence="1" type="ORF">MOTE_22890</name>
</gene>
<dbReference type="InterPro" id="IPR025354">
    <property type="entry name" value="DUF4258"/>
</dbReference>
<comment type="caution">
    <text evidence="1">The sequence shown here is derived from an EMBL/GenBank/DDBJ whole genome shotgun (WGS) entry which is preliminary data.</text>
</comment>
<organism evidence="1 2">
    <name type="scientific">Neomoorella thermoacetica</name>
    <name type="common">Clostridium thermoaceticum</name>
    <dbReference type="NCBI Taxonomy" id="1525"/>
    <lineage>
        <taxon>Bacteria</taxon>
        <taxon>Bacillati</taxon>
        <taxon>Bacillota</taxon>
        <taxon>Clostridia</taxon>
        <taxon>Neomoorellales</taxon>
        <taxon>Neomoorellaceae</taxon>
        <taxon>Neomoorella</taxon>
    </lineage>
</organism>